<evidence type="ECO:0000313" key="1">
    <source>
        <dbReference type="EMBL" id="EQC25491.1"/>
    </source>
</evidence>
<reference evidence="1 2" key="1">
    <citation type="submission" date="2012-04" db="EMBL/GenBank/DDBJ databases">
        <title>The Genome Sequence of Saprolegnia declina VS20.</title>
        <authorList>
            <consortium name="The Broad Institute Genome Sequencing Platform"/>
            <person name="Russ C."/>
            <person name="Nusbaum C."/>
            <person name="Tyler B."/>
            <person name="van West P."/>
            <person name="Dieguez-Uribeondo J."/>
            <person name="de Bruijn I."/>
            <person name="Tripathy S."/>
            <person name="Jiang R."/>
            <person name="Young S.K."/>
            <person name="Zeng Q."/>
            <person name="Gargeya S."/>
            <person name="Fitzgerald M."/>
            <person name="Haas B."/>
            <person name="Abouelleil A."/>
            <person name="Alvarado L."/>
            <person name="Arachchi H.M."/>
            <person name="Berlin A."/>
            <person name="Chapman S.B."/>
            <person name="Goldberg J."/>
            <person name="Griggs A."/>
            <person name="Gujja S."/>
            <person name="Hansen M."/>
            <person name="Howarth C."/>
            <person name="Imamovic A."/>
            <person name="Larimer J."/>
            <person name="McCowen C."/>
            <person name="Montmayeur A."/>
            <person name="Murphy C."/>
            <person name="Neiman D."/>
            <person name="Pearson M."/>
            <person name="Priest M."/>
            <person name="Roberts A."/>
            <person name="Saif S."/>
            <person name="Shea T."/>
            <person name="Sisk P."/>
            <person name="Sykes S."/>
            <person name="Wortman J."/>
            <person name="Nusbaum C."/>
            <person name="Birren B."/>
        </authorList>
    </citation>
    <scope>NUCLEOTIDE SEQUENCE [LARGE SCALE GENOMIC DNA]</scope>
    <source>
        <strain evidence="1 2">VS20</strain>
    </source>
</reference>
<dbReference type="InParanoid" id="T0PTE8"/>
<dbReference type="GeneID" id="19957363"/>
<proteinExistence type="predicted"/>
<feature type="non-terminal residue" evidence="1">
    <location>
        <position position="79"/>
    </location>
</feature>
<sequence>MGIKIRNDTHHDIFVVVFTYVPMPHPALVYRSTLLIPSGERFNCPTWQSAVKIMAWQVPVDDSAIASEMRENLSDQMAA</sequence>
<dbReference type="OrthoDB" id="79008at2759"/>
<name>T0PTE8_SAPDV</name>
<gene>
    <name evidence="1" type="ORF">SDRG_16636</name>
</gene>
<dbReference type="AlphaFoldDB" id="T0PTE8"/>
<accession>T0PTE8</accession>
<evidence type="ECO:0000313" key="2">
    <source>
        <dbReference type="Proteomes" id="UP000030762"/>
    </source>
</evidence>
<evidence type="ECO:0008006" key="3">
    <source>
        <dbReference type="Google" id="ProtNLM"/>
    </source>
</evidence>
<keyword evidence="2" id="KW-1185">Reference proteome</keyword>
<dbReference type="EMBL" id="JH767272">
    <property type="protein sequence ID" value="EQC25491.1"/>
    <property type="molecule type" value="Genomic_DNA"/>
</dbReference>
<dbReference type="Proteomes" id="UP000030762">
    <property type="component" value="Unassembled WGS sequence"/>
</dbReference>
<protein>
    <recommendedName>
        <fullName evidence="3">MSP domain-containing protein</fullName>
    </recommendedName>
</protein>
<dbReference type="VEuPathDB" id="FungiDB:SDRG_16636"/>
<organism evidence="1 2">
    <name type="scientific">Saprolegnia diclina (strain VS20)</name>
    <dbReference type="NCBI Taxonomy" id="1156394"/>
    <lineage>
        <taxon>Eukaryota</taxon>
        <taxon>Sar</taxon>
        <taxon>Stramenopiles</taxon>
        <taxon>Oomycota</taxon>
        <taxon>Saprolegniomycetes</taxon>
        <taxon>Saprolegniales</taxon>
        <taxon>Saprolegniaceae</taxon>
        <taxon>Saprolegnia</taxon>
    </lineage>
</organism>
<dbReference type="RefSeq" id="XP_008621075.1">
    <property type="nucleotide sequence ID" value="XM_008622853.1"/>
</dbReference>